<accession>A0A5S9MBJ4</accession>
<sequence length="140" mass="16434">MVFDDIEQAEFHFKVAEAYYIMKQTHVSMHHILKALEIYDQHDAYTIRIIQCLFVISGNYQDLKRKDRALPHLKKAKQLASQIDHPRIYSSALYNLGKCYGELGYREEAERYLTESADLARKELLPTLPHTLYTLAKLLF</sequence>
<evidence type="ECO:0000313" key="2">
    <source>
        <dbReference type="Proteomes" id="UP000464658"/>
    </source>
</evidence>
<reference evidence="1 2" key="1">
    <citation type="submission" date="2019-12" db="EMBL/GenBank/DDBJ databases">
        <title>Full genome sequence of a Bacillus safensis strain isolated from commercially available natto in Indonesia.</title>
        <authorList>
            <person name="Yoshida M."/>
            <person name="Uomi M."/>
            <person name="Waturangi D."/>
            <person name="Ekaputri J.J."/>
            <person name="Setiamarga D.H.E."/>
        </authorList>
    </citation>
    <scope>NUCLEOTIDE SEQUENCE [LARGE SCALE GENOMIC DNA]</scope>
    <source>
        <strain evidence="1 2">IDN1</strain>
    </source>
</reference>
<gene>
    <name evidence="1" type="ORF">BsIDN1_45080</name>
</gene>
<proteinExistence type="predicted"/>
<dbReference type="EMBL" id="AP021906">
    <property type="protein sequence ID" value="BBP90890.1"/>
    <property type="molecule type" value="Genomic_DNA"/>
</dbReference>
<dbReference type="InterPro" id="IPR011990">
    <property type="entry name" value="TPR-like_helical_dom_sf"/>
</dbReference>
<evidence type="ECO:0008006" key="3">
    <source>
        <dbReference type="Google" id="ProtNLM"/>
    </source>
</evidence>
<organism evidence="1 2">
    <name type="scientific">Bacillus safensis</name>
    <dbReference type="NCBI Taxonomy" id="561879"/>
    <lineage>
        <taxon>Bacteria</taxon>
        <taxon>Bacillati</taxon>
        <taxon>Bacillota</taxon>
        <taxon>Bacilli</taxon>
        <taxon>Bacillales</taxon>
        <taxon>Bacillaceae</taxon>
        <taxon>Bacillus</taxon>
    </lineage>
</organism>
<name>A0A5S9MBJ4_BACIA</name>
<dbReference type="AlphaFoldDB" id="A0A5S9MBJ4"/>
<evidence type="ECO:0000313" key="1">
    <source>
        <dbReference type="EMBL" id="BBP90890.1"/>
    </source>
</evidence>
<protein>
    <recommendedName>
        <fullName evidence="3">MalT-like TPR region domain-containing protein</fullName>
    </recommendedName>
</protein>
<dbReference type="Pfam" id="PF13424">
    <property type="entry name" value="TPR_12"/>
    <property type="match status" value="1"/>
</dbReference>
<dbReference type="SMART" id="SM00028">
    <property type="entry name" value="TPR"/>
    <property type="match status" value="3"/>
</dbReference>
<dbReference type="SUPFAM" id="SSF48452">
    <property type="entry name" value="TPR-like"/>
    <property type="match status" value="1"/>
</dbReference>
<dbReference type="Gene3D" id="1.25.40.10">
    <property type="entry name" value="Tetratricopeptide repeat domain"/>
    <property type="match status" value="1"/>
</dbReference>
<dbReference type="Proteomes" id="UP000464658">
    <property type="component" value="Chromosome"/>
</dbReference>
<dbReference type="InterPro" id="IPR019734">
    <property type="entry name" value="TPR_rpt"/>
</dbReference>